<keyword evidence="1" id="KW-0175">Coiled coil</keyword>
<evidence type="ECO:0008006" key="5">
    <source>
        <dbReference type="Google" id="ProtNLM"/>
    </source>
</evidence>
<dbReference type="STRING" id="42251.A0A2T7A3U6"/>
<feature type="region of interest" description="Disordered" evidence="2">
    <location>
        <begin position="143"/>
        <end position="196"/>
    </location>
</feature>
<evidence type="ECO:0000313" key="4">
    <source>
        <dbReference type="Proteomes" id="UP000244722"/>
    </source>
</evidence>
<gene>
    <name evidence="3" type="ORF">B9Z19DRAFT_1120901</name>
</gene>
<evidence type="ECO:0000313" key="3">
    <source>
        <dbReference type="EMBL" id="PUU82411.1"/>
    </source>
</evidence>
<reference evidence="3 4" key="1">
    <citation type="submission" date="2017-04" db="EMBL/GenBank/DDBJ databases">
        <title>Draft genome sequence of Tuber borchii Vittad., a whitish edible truffle.</title>
        <authorList>
            <consortium name="DOE Joint Genome Institute"/>
            <person name="Murat C."/>
            <person name="Kuo A."/>
            <person name="Barry K.W."/>
            <person name="Clum A."/>
            <person name="Dockter R.B."/>
            <person name="Fauchery L."/>
            <person name="Iotti M."/>
            <person name="Kohler A."/>
            <person name="Labutti K."/>
            <person name="Lindquist E.A."/>
            <person name="Lipzen A."/>
            <person name="Ohm R.A."/>
            <person name="Wang M."/>
            <person name="Grigoriev I.V."/>
            <person name="Zambonelli A."/>
            <person name="Martin F.M."/>
        </authorList>
    </citation>
    <scope>NUCLEOTIDE SEQUENCE [LARGE SCALE GENOMIC DNA]</scope>
    <source>
        <strain evidence="3 4">Tbo3840</strain>
    </source>
</reference>
<sequence>MVFRLPPRLLRSQVFEVSGGLDMKRIRIHGGLLGWHSEYLWWEVNDVLARRKDQRIVIDGHDSATVGRFAQFLYTGSYEAPGPVKISDVSRKGAMQDSLSSHPEIVPAKDITTQECETRPCPTEVSPNSTRSGLGIAELSDSLPFDEPPVYNTLGDPASELPAIDPPEAPQSTLTPEDKPETASEKDLPATPLDKASHLDSSEFDFKDAFLAHGKTCGLAHYLDIELLEELAIERLEGVFSKITSLTPESRVASNFAELVGYAYESSKSKKLREALLKFFSPNVSALMGLELQKMVSRGGDLALDLMGIFWPRVEGLERENGQLLLGVKTLDGKLKSAEMNQEQAEVQVKQGRTRERGWKRLCEGMCGKVKELIVVRGELKEAQQLAEKEKSENEVLVVELHEHRGLIENLQKEKGMLMLEIDTTKQNLAKVKEKISEYRMRDISRY</sequence>
<comment type="caution">
    <text evidence="3">The sequence shown here is derived from an EMBL/GenBank/DDBJ whole genome shotgun (WGS) entry which is preliminary data.</text>
</comment>
<evidence type="ECO:0000256" key="1">
    <source>
        <dbReference type="SAM" id="Coils"/>
    </source>
</evidence>
<feature type="coiled-coil region" evidence="1">
    <location>
        <begin position="373"/>
        <end position="442"/>
    </location>
</feature>
<dbReference type="Gene3D" id="3.30.710.10">
    <property type="entry name" value="Potassium Channel Kv1.1, Chain A"/>
    <property type="match status" value="1"/>
</dbReference>
<dbReference type="EMBL" id="NESQ01000029">
    <property type="protein sequence ID" value="PUU82411.1"/>
    <property type="molecule type" value="Genomic_DNA"/>
</dbReference>
<accession>A0A2T7A3U6</accession>
<keyword evidence="4" id="KW-1185">Reference proteome</keyword>
<feature type="compositionally biased region" description="Basic and acidic residues" evidence="2">
    <location>
        <begin position="176"/>
        <end position="188"/>
    </location>
</feature>
<dbReference type="AlphaFoldDB" id="A0A2T7A3U6"/>
<proteinExistence type="predicted"/>
<organism evidence="3 4">
    <name type="scientific">Tuber borchii</name>
    <name type="common">White truffle</name>
    <dbReference type="NCBI Taxonomy" id="42251"/>
    <lineage>
        <taxon>Eukaryota</taxon>
        <taxon>Fungi</taxon>
        <taxon>Dikarya</taxon>
        <taxon>Ascomycota</taxon>
        <taxon>Pezizomycotina</taxon>
        <taxon>Pezizomycetes</taxon>
        <taxon>Pezizales</taxon>
        <taxon>Tuberaceae</taxon>
        <taxon>Tuber</taxon>
    </lineage>
</organism>
<evidence type="ECO:0000256" key="2">
    <source>
        <dbReference type="SAM" id="MobiDB-lite"/>
    </source>
</evidence>
<dbReference type="InterPro" id="IPR011333">
    <property type="entry name" value="SKP1/BTB/POZ_sf"/>
</dbReference>
<protein>
    <recommendedName>
        <fullName evidence="5">BTB domain-containing protein</fullName>
    </recommendedName>
</protein>
<dbReference type="Proteomes" id="UP000244722">
    <property type="component" value="Unassembled WGS sequence"/>
</dbReference>
<dbReference type="OrthoDB" id="9997739at2759"/>
<name>A0A2T7A3U6_TUBBO</name>